<comment type="caution">
    <text evidence="2">The sequence shown here is derived from an EMBL/GenBank/DDBJ whole genome shotgun (WGS) entry which is preliminary data.</text>
</comment>
<evidence type="ECO:0000313" key="2">
    <source>
        <dbReference type="EMBL" id="CAD6446038.1"/>
    </source>
</evidence>
<keyword evidence="3" id="KW-1185">Reference proteome</keyword>
<gene>
    <name evidence="2" type="ORF">SCLTRI_LOCUS5752</name>
</gene>
<feature type="compositionally biased region" description="Basic and acidic residues" evidence="1">
    <location>
        <begin position="261"/>
        <end position="278"/>
    </location>
</feature>
<dbReference type="EMBL" id="CAJHIA010000017">
    <property type="protein sequence ID" value="CAD6446038.1"/>
    <property type="molecule type" value="Genomic_DNA"/>
</dbReference>
<feature type="region of interest" description="Disordered" evidence="1">
    <location>
        <begin position="222"/>
        <end position="319"/>
    </location>
</feature>
<dbReference type="AlphaFoldDB" id="A0A8H2VWG2"/>
<feature type="compositionally biased region" description="Basic and acidic residues" evidence="1">
    <location>
        <begin position="1"/>
        <end position="11"/>
    </location>
</feature>
<evidence type="ECO:0000256" key="1">
    <source>
        <dbReference type="SAM" id="MobiDB-lite"/>
    </source>
</evidence>
<dbReference type="InterPro" id="IPR053221">
    <property type="entry name" value="Burnettramic_acid_biosynth"/>
</dbReference>
<reference evidence="2" key="1">
    <citation type="submission" date="2020-10" db="EMBL/GenBank/DDBJ databases">
        <authorList>
            <person name="Kusch S."/>
        </authorList>
    </citation>
    <scope>NUCLEOTIDE SEQUENCE</scope>
    <source>
        <strain evidence="2">SwB9</strain>
    </source>
</reference>
<evidence type="ECO:0000313" key="3">
    <source>
        <dbReference type="Proteomes" id="UP000624404"/>
    </source>
</evidence>
<organism evidence="2 3">
    <name type="scientific">Sclerotinia trifoliorum</name>
    <dbReference type="NCBI Taxonomy" id="28548"/>
    <lineage>
        <taxon>Eukaryota</taxon>
        <taxon>Fungi</taxon>
        <taxon>Dikarya</taxon>
        <taxon>Ascomycota</taxon>
        <taxon>Pezizomycotina</taxon>
        <taxon>Leotiomycetes</taxon>
        <taxon>Helotiales</taxon>
        <taxon>Sclerotiniaceae</taxon>
        <taxon>Sclerotinia</taxon>
    </lineage>
</organism>
<accession>A0A8H2VWG2</accession>
<name>A0A8H2VWG2_9HELO</name>
<feature type="compositionally biased region" description="Low complexity" evidence="1">
    <location>
        <begin position="385"/>
        <end position="397"/>
    </location>
</feature>
<protein>
    <submittedName>
        <fullName evidence="2">B9ebadb1-6125-4a64-b8c0-a1a5ee814530</fullName>
    </submittedName>
</protein>
<dbReference type="OrthoDB" id="3433125at2759"/>
<dbReference type="Proteomes" id="UP000624404">
    <property type="component" value="Unassembled WGS sequence"/>
</dbReference>
<sequence>MQKDESYRRYLMESPRAQSKGSTYERDISFYAHELPDQRIPPARGLSCPVILPQRRPEDQSRGIIRAYSPELACCGIDQMTFLEFIDDFNEAHKSSPYLDAVNVAAQGVGFAPGISPMVVSMVVPIAVRAAKGYQTQRQSTSFLDRANTDLFIPHGLFAMVLTFKPNQTQSPYGAPKQIQLPPSAPLIYPEDERRAQQTGLKKMGHFISDYGDRRAQARYASNNPDSSLASPLPKFGNRWADPNHPANGGGLKSLLTGVPDDGKSRKQERKDRKQDRKDRHRRRSSSSDSSKRSGLLSTALSAAGEASGRNGLSRNERPSLVGTAREMINGPEKQNQSLIKGVKSLGMNTNILYLMITNNCNTNDENPSIPSTRSQIPFTYTSTIPPHHTQPTHSTTLLNSSEPSQKPIYPTAHQNRTFTYTAAQQQNNNPYINKQTQIQTQTQVASIASSNYTTRAFEAHDVPPPPAYREVMPMRYYERMRGDDEEFCVPTL</sequence>
<feature type="region of interest" description="Disordered" evidence="1">
    <location>
        <begin position="1"/>
        <end position="23"/>
    </location>
</feature>
<feature type="region of interest" description="Disordered" evidence="1">
    <location>
        <begin position="385"/>
        <end position="404"/>
    </location>
</feature>
<dbReference type="PANTHER" id="PTHR38887">
    <property type="entry name" value="CHROMOSOME 21, WHOLE GENOME SHOTGUN SEQUENCE"/>
    <property type="match status" value="1"/>
</dbReference>
<proteinExistence type="predicted"/>
<dbReference type="PANTHER" id="PTHR38887:SF1">
    <property type="entry name" value="RAS MODIFICATION PROTEIN ERF4"/>
    <property type="match status" value="1"/>
</dbReference>